<evidence type="ECO:0000313" key="1">
    <source>
        <dbReference type="EMBL" id="CBA33476.1"/>
    </source>
</evidence>
<dbReference type="EMBL" id="FN543108">
    <property type="protein sequence ID" value="CBA33476.1"/>
    <property type="molecule type" value="Genomic_DNA"/>
</dbReference>
<accession>C9YGM5</accession>
<protein>
    <submittedName>
        <fullName evidence="1">Uncharacterized protein</fullName>
    </submittedName>
</protein>
<name>C9YGM5_CURXX</name>
<proteinExistence type="predicted"/>
<organism evidence="1">
    <name type="scientific">Curvibacter symbiont subsp. Hydra magnipapillata</name>
    <dbReference type="NCBI Taxonomy" id="667019"/>
    <lineage>
        <taxon>Bacteria</taxon>
        <taxon>Pseudomonadati</taxon>
        <taxon>Pseudomonadota</taxon>
        <taxon>Betaproteobacteria</taxon>
        <taxon>Burkholderiales</taxon>
        <taxon>Comamonadaceae</taxon>
        <taxon>Curvibacter</taxon>
    </lineage>
</organism>
<reference evidence="1" key="1">
    <citation type="journal article" date="2010" name="Nature">
        <title>The Dynamic genome of Hydra.</title>
        <authorList>
            <person name="Chapman J.A."/>
            <person name="Kirkness E.F."/>
            <person name="Simakov O."/>
            <person name="Hampson S.E."/>
            <person name="Mitros T."/>
            <person name="Weinmaier T."/>
            <person name="Rattei T."/>
            <person name="Balasubramanian P.G."/>
            <person name="Borman J."/>
            <person name="Busam D."/>
            <person name="Disbennett K."/>
            <person name="Pfannkoch C."/>
            <person name="Sumin N."/>
            <person name="Sutton G."/>
            <person name="Viswanathan L."/>
            <person name="Walenz B."/>
            <person name="Goodstein D.M."/>
            <person name="Hellsten U."/>
            <person name="Kawashima T."/>
            <person name="Prochnik S.E."/>
            <person name="Putnam N.H."/>
            <person name="Shu S."/>
            <person name="Blumberg B."/>
            <person name="Dana C.E."/>
            <person name="Gee L."/>
            <person name="Kibler D.F."/>
            <person name="Law L."/>
            <person name="Lindgens D."/>
            <person name="Martinez D.E."/>
            <person name="Peng J."/>
            <person name="Wigge P.A."/>
            <person name="Bertulat B."/>
            <person name="Guder C."/>
            <person name="Nakamura Y."/>
            <person name="Ozbek S."/>
            <person name="Watanabe H."/>
            <person name="Khalturin K."/>
            <person name="Hemmrich G."/>
            <person name="Franke A."/>
            <person name="Augustin R."/>
            <person name="Fraune S."/>
            <person name="Hayakawa E."/>
            <person name="Hayakawa S."/>
            <person name="Hirose M."/>
            <person name="Hwang J."/>
            <person name="Ikeo K."/>
            <person name="Nishimiya-Fujisawa C."/>
            <person name="Ogura A."/>
            <person name="Takahashi T."/>
            <person name="Steinmetz P.R."/>
            <person name="Zhang X."/>
            <person name="Aufschnaiter R."/>
            <person name="Eder M.K."/>
            <person name="Gorny A.K."/>
            <person name="Salvenmoser W."/>
            <person name="Heimberg A.M."/>
            <person name="Wheeler B.M."/>
            <person name="Peterson K.J."/>
            <person name="Boettger A."/>
            <person name="Tischler P."/>
            <person name="Wolf A."/>
            <person name="Gojobori T."/>
            <person name="Remington K.A."/>
            <person name="Strausberg R.L."/>
            <person name="Venter J."/>
            <person name="Technau U."/>
            <person name="Hobmayer B."/>
            <person name="Bosch T.C."/>
            <person name="Holstein T.W."/>
            <person name="Fujisawa T."/>
            <person name="Bode H.R."/>
            <person name="David C.N."/>
            <person name="Rokhsar D.S."/>
            <person name="Steele R.E."/>
        </authorList>
    </citation>
    <scope>NUCLEOTIDE SEQUENCE</scope>
</reference>
<dbReference type="AlphaFoldDB" id="C9YGM5"/>
<sequence length="44" mass="5140">MVRDIILKDPMMELVELLKIKFTAKFWPGKDCSRTDLPPHPDTL</sequence>
<gene>
    <name evidence="1" type="ORF">Csp_B19250</name>
</gene>